<sequence length="197" mass="20402">MKKDLPAALAACLLLLAGVLVNLPTDRPDPGPVRSASTPASPWASADRDLVDGSTGAPERIEIESLGIDAPVEPVGTTPENAQEVPAALDETGWWRDGSVPGEDGNAVIVGHTASSDDGVFDRLVDIGSGDEILVTGEDGTAAFTVTRTDVVPVPDFATVAPDVYRSDGASGLVLMTCGDWNGEEFETTVIVFAERA</sequence>
<keyword evidence="1" id="KW-0378">Hydrolase</keyword>
<dbReference type="Proteomes" id="UP001501480">
    <property type="component" value="Unassembled WGS sequence"/>
</dbReference>
<dbReference type="InterPro" id="IPR005754">
    <property type="entry name" value="Sortase"/>
</dbReference>
<evidence type="ECO:0000256" key="1">
    <source>
        <dbReference type="ARBA" id="ARBA00022801"/>
    </source>
</evidence>
<dbReference type="SUPFAM" id="SSF63817">
    <property type="entry name" value="Sortase"/>
    <property type="match status" value="1"/>
</dbReference>
<feature type="compositionally biased region" description="Low complexity" evidence="2">
    <location>
        <begin position="35"/>
        <end position="45"/>
    </location>
</feature>
<evidence type="ECO:0000256" key="2">
    <source>
        <dbReference type="SAM" id="MobiDB-lite"/>
    </source>
</evidence>
<evidence type="ECO:0008006" key="6">
    <source>
        <dbReference type="Google" id="ProtNLM"/>
    </source>
</evidence>
<gene>
    <name evidence="4" type="ORF">GCM10009821_08960</name>
</gene>
<dbReference type="InterPro" id="IPR023365">
    <property type="entry name" value="Sortase_dom-sf"/>
</dbReference>
<organism evidence="4 5">
    <name type="scientific">Aeromicrobium halocynthiae</name>
    <dbReference type="NCBI Taxonomy" id="560557"/>
    <lineage>
        <taxon>Bacteria</taxon>
        <taxon>Bacillati</taxon>
        <taxon>Actinomycetota</taxon>
        <taxon>Actinomycetes</taxon>
        <taxon>Propionibacteriales</taxon>
        <taxon>Nocardioidaceae</taxon>
        <taxon>Aeromicrobium</taxon>
    </lineage>
</organism>
<protein>
    <recommendedName>
        <fullName evidence="6">Class F sortase</fullName>
    </recommendedName>
</protein>
<accession>A0ABN2VYF8</accession>
<dbReference type="Pfam" id="PF04203">
    <property type="entry name" value="Sortase"/>
    <property type="match status" value="1"/>
</dbReference>
<evidence type="ECO:0000313" key="4">
    <source>
        <dbReference type="EMBL" id="GAA2072976.1"/>
    </source>
</evidence>
<dbReference type="CDD" id="cd05829">
    <property type="entry name" value="Sortase_F"/>
    <property type="match status" value="1"/>
</dbReference>
<evidence type="ECO:0000256" key="3">
    <source>
        <dbReference type="SAM" id="SignalP"/>
    </source>
</evidence>
<proteinExistence type="predicted"/>
<evidence type="ECO:0000313" key="5">
    <source>
        <dbReference type="Proteomes" id="UP001501480"/>
    </source>
</evidence>
<comment type="caution">
    <text evidence="4">The sequence shown here is derived from an EMBL/GenBank/DDBJ whole genome shotgun (WGS) entry which is preliminary data.</text>
</comment>
<name>A0ABN2VYF8_9ACTN</name>
<feature type="region of interest" description="Disordered" evidence="2">
    <location>
        <begin position="28"/>
        <end position="54"/>
    </location>
</feature>
<dbReference type="EMBL" id="BAAAPY010000002">
    <property type="protein sequence ID" value="GAA2072976.1"/>
    <property type="molecule type" value="Genomic_DNA"/>
</dbReference>
<dbReference type="Gene3D" id="2.40.260.10">
    <property type="entry name" value="Sortase"/>
    <property type="match status" value="1"/>
</dbReference>
<keyword evidence="5" id="KW-1185">Reference proteome</keyword>
<reference evidence="4 5" key="1">
    <citation type="journal article" date="2019" name="Int. J. Syst. Evol. Microbiol.">
        <title>The Global Catalogue of Microorganisms (GCM) 10K type strain sequencing project: providing services to taxonomists for standard genome sequencing and annotation.</title>
        <authorList>
            <consortium name="The Broad Institute Genomics Platform"/>
            <consortium name="The Broad Institute Genome Sequencing Center for Infectious Disease"/>
            <person name="Wu L."/>
            <person name="Ma J."/>
        </authorList>
    </citation>
    <scope>NUCLEOTIDE SEQUENCE [LARGE SCALE GENOMIC DNA]</scope>
    <source>
        <strain evidence="4 5">JCM 15749</strain>
    </source>
</reference>
<feature type="chain" id="PRO_5046097658" description="Class F sortase" evidence="3">
    <location>
        <begin position="23"/>
        <end position="197"/>
    </location>
</feature>
<dbReference type="RefSeq" id="WP_344324972.1">
    <property type="nucleotide sequence ID" value="NZ_BAAAPY010000002.1"/>
</dbReference>
<keyword evidence="3" id="KW-0732">Signal</keyword>
<dbReference type="NCBIfam" id="TIGR01076">
    <property type="entry name" value="sortase_fam"/>
    <property type="match status" value="1"/>
</dbReference>
<dbReference type="InterPro" id="IPR042001">
    <property type="entry name" value="Sortase_F"/>
</dbReference>
<feature type="signal peptide" evidence="3">
    <location>
        <begin position="1"/>
        <end position="22"/>
    </location>
</feature>